<feature type="domain" description="EGF-like" evidence="10">
    <location>
        <begin position="326"/>
        <end position="360"/>
    </location>
</feature>
<keyword evidence="2" id="KW-0677">Repeat</keyword>
<dbReference type="PROSITE" id="PS50026">
    <property type="entry name" value="EGF_3"/>
    <property type="match status" value="1"/>
</dbReference>
<dbReference type="SUPFAM" id="SSF49899">
    <property type="entry name" value="Concanavalin A-like lectins/glucanases"/>
    <property type="match status" value="1"/>
</dbReference>
<keyword evidence="5" id="KW-1015">Disulfide bond</keyword>
<dbReference type="PANTHER" id="PTHR24027">
    <property type="entry name" value="CADHERIN-23"/>
    <property type="match status" value="1"/>
</dbReference>
<dbReference type="GO" id="GO:0008013">
    <property type="term" value="F:beta-catenin binding"/>
    <property type="evidence" value="ECO:0007669"/>
    <property type="project" value="TreeGrafter"/>
</dbReference>
<evidence type="ECO:0000256" key="6">
    <source>
        <dbReference type="PROSITE-ProRule" id="PRU00043"/>
    </source>
</evidence>
<gene>
    <name evidence="12" type="ORF">HAZT_HAZT009666</name>
</gene>
<dbReference type="AlphaFoldDB" id="A0A6A0GZT7"/>
<keyword evidence="8" id="KW-0812">Transmembrane</keyword>
<dbReference type="Pfam" id="PF02210">
    <property type="entry name" value="Laminin_G_2"/>
    <property type="match status" value="1"/>
</dbReference>
<dbReference type="Pfam" id="PF24811">
    <property type="entry name" value="Ig_Shg"/>
    <property type="match status" value="1"/>
</dbReference>
<sequence>MPPANVPPIPILLDDADAPEHGCPCTLEFHHDVDPLMLTLFRLIVQETLDREKQKRYLVPFVTSDSQNVSGLRHLTIEVDDVNDNPMTDGSGTITVYNYEGKYPDIVIGNVYVTDADDHDSGDKTFEVDPMTAADAEEQFQVKKETGNITMKAGTKAGTYTLFVRVVTLPERAVRQSGSFIVAGTTAHDMVNNNGRLRTRLASVFGVATENMDVFSITEAEGGVLVRYNCHGSPYFTEPRLNGILLSKKSEVEKDLGIVIPLVDTDKCLYESLSPCSNSSCNMELRINSTHPAVFGSGNSTVVSIQVDEYYACTCSGDHHFHGEDDGDLCECLNGGKCLSSSNPTACTCPDKVNYGPKCELLSARMNKGFSWFSPLDTCERSSLSLSFESSEEAGILLYNGPIVAKPYFEYPKDFVYIYFDNTPKVVAYLELGTGTMVLSVPFSQVQDVRVTVVLEWGNGGVTLTVRNCSATDPCEDSKPLLGDSPSFLFNTGGPLQLGGMASMPSFATLAQSYGWSVTPKSMPYFTGCLSSLQFNDQFYDLNATDYFANFHPTCAEVKMEAVVQLGAESIVIIIVSLLLLLMLLLLLLLLARRSKRQPSYPDHLQFVNQTMGASNLEGFEEKDATKFDLNMLRVTPDGQLLSAEKGEEERQGIESRSLRTSQAMPLRTQAVSLRTSQAVSLRTSQAVSLRTSQAVPCLCTHLDQAVSLHTSQAVSLHTSQAVSLHTSQAVSLRTSQAFADLWQF</sequence>
<proteinExistence type="predicted"/>
<comment type="caution">
    <text evidence="12">The sequence shown here is derived from an EMBL/GenBank/DDBJ whole genome shotgun (WGS) entry which is preliminary data.</text>
</comment>
<dbReference type="EMBL" id="JQDR03010944">
    <property type="protein sequence ID" value="KAA0193497.1"/>
    <property type="molecule type" value="Genomic_DNA"/>
</dbReference>
<keyword evidence="4 8" id="KW-0472">Membrane</keyword>
<dbReference type="GO" id="GO:0001736">
    <property type="term" value="P:establishment of planar polarity"/>
    <property type="evidence" value="ECO:0007669"/>
    <property type="project" value="UniProtKB-ARBA"/>
</dbReference>
<evidence type="ECO:0000256" key="1">
    <source>
        <dbReference type="ARBA" id="ARBA00004370"/>
    </source>
</evidence>
<reference evidence="12" key="2">
    <citation type="journal article" date="2018" name="Environ. Sci. Technol.">
        <title>The Toxicogenome of Hyalella azteca: A Model for Sediment Ecotoxicology and Evolutionary Toxicology.</title>
        <authorList>
            <person name="Poynton H.C."/>
            <person name="Hasenbein S."/>
            <person name="Benoit J.B."/>
            <person name="Sepulveda M.S."/>
            <person name="Poelchau M.F."/>
            <person name="Hughes D.S.T."/>
            <person name="Murali S.C."/>
            <person name="Chen S."/>
            <person name="Glastad K.M."/>
            <person name="Goodisman M.A.D."/>
            <person name="Werren J.H."/>
            <person name="Vineis J.H."/>
            <person name="Bowen J.L."/>
            <person name="Friedrich M."/>
            <person name="Jones J."/>
            <person name="Robertson H.M."/>
            <person name="Feyereisen R."/>
            <person name="Mechler-Hickson A."/>
            <person name="Mathers N."/>
            <person name="Lee C.E."/>
            <person name="Colbourne J.K."/>
            <person name="Biales A."/>
            <person name="Johnston J.S."/>
            <person name="Wellborn G.A."/>
            <person name="Rosendale A.J."/>
            <person name="Cridge A.G."/>
            <person name="Munoz-Torres M.C."/>
            <person name="Bain P.A."/>
            <person name="Manny A.R."/>
            <person name="Major K.M."/>
            <person name="Lambert F.N."/>
            <person name="Vulpe C.D."/>
            <person name="Tuck P."/>
            <person name="Blalock B.J."/>
            <person name="Lin Y.Y."/>
            <person name="Smith M.E."/>
            <person name="Ochoa-Acuna H."/>
            <person name="Chen M.M."/>
            <person name="Childers C.P."/>
            <person name="Qu J."/>
            <person name="Dugan S."/>
            <person name="Lee S.L."/>
            <person name="Chao H."/>
            <person name="Dinh H."/>
            <person name="Han Y."/>
            <person name="Doddapaneni H."/>
            <person name="Worley K.C."/>
            <person name="Muzny D.M."/>
            <person name="Gibbs R.A."/>
            <person name="Richards S."/>
        </authorList>
    </citation>
    <scope>NUCLEOTIDE SEQUENCE</scope>
    <source>
        <strain evidence="12">HAZT.00-mixed</strain>
        <tissue evidence="12">Whole organism</tissue>
    </source>
</reference>
<dbReference type="Gene3D" id="2.60.40.60">
    <property type="entry name" value="Cadherins"/>
    <property type="match status" value="1"/>
</dbReference>
<evidence type="ECO:0000259" key="10">
    <source>
        <dbReference type="PROSITE" id="PS50026"/>
    </source>
</evidence>
<evidence type="ECO:0008006" key="13">
    <source>
        <dbReference type="Google" id="ProtNLM"/>
    </source>
</evidence>
<dbReference type="CDD" id="cd11304">
    <property type="entry name" value="Cadherin_repeat"/>
    <property type="match status" value="1"/>
</dbReference>
<dbReference type="GO" id="GO:0045296">
    <property type="term" value="F:cadherin binding"/>
    <property type="evidence" value="ECO:0007669"/>
    <property type="project" value="TreeGrafter"/>
</dbReference>
<evidence type="ECO:0000256" key="7">
    <source>
        <dbReference type="PROSITE-ProRule" id="PRU00076"/>
    </source>
</evidence>
<evidence type="ECO:0000313" key="12">
    <source>
        <dbReference type="EMBL" id="KAA0193497.1"/>
    </source>
</evidence>
<dbReference type="InterPro" id="IPR013320">
    <property type="entry name" value="ConA-like_dom_sf"/>
</dbReference>
<dbReference type="CDD" id="cd00110">
    <property type="entry name" value="LamG"/>
    <property type="match status" value="1"/>
</dbReference>
<dbReference type="GO" id="GO:0016477">
    <property type="term" value="P:cell migration"/>
    <property type="evidence" value="ECO:0007669"/>
    <property type="project" value="TreeGrafter"/>
</dbReference>
<dbReference type="PROSITE" id="PS50268">
    <property type="entry name" value="CADHERIN_2"/>
    <property type="match status" value="1"/>
</dbReference>
<comment type="caution">
    <text evidence="7">Lacks conserved residue(s) required for the propagation of feature annotation.</text>
</comment>
<keyword evidence="3 6" id="KW-0106">Calcium</keyword>
<protein>
    <recommendedName>
        <fullName evidence="13">Cadherin domain-containing protein</fullName>
    </recommendedName>
</protein>
<name>A0A6A0GZT7_HYAAZ</name>
<dbReference type="InterPro" id="IPR002126">
    <property type="entry name" value="Cadherin-like_dom"/>
</dbReference>
<dbReference type="GO" id="GO:0007156">
    <property type="term" value="P:homophilic cell adhesion via plasma membrane adhesion molecules"/>
    <property type="evidence" value="ECO:0007669"/>
    <property type="project" value="InterPro"/>
</dbReference>
<evidence type="ECO:0000256" key="5">
    <source>
        <dbReference type="ARBA" id="ARBA00023157"/>
    </source>
</evidence>
<evidence type="ECO:0000256" key="8">
    <source>
        <dbReference type="SAM" id="Phobius"/>
    </source>
</evidence>
<dbReference type="PANTHER" id="PTHR24027:SF438">
    <property type="entry name" value="CADHERIN 23"/>
    <property type="match status" value="1"/>
</dbReference>
<dbReference type="InterPro" id="IPR000742">
    <property type="entry name" value="EGF"/>
</dbReference>
<dbReference type="Gene3D" id="2.60.120.200">
    <property type="match status" value="1"/>
</dbReference>
<accession>A0A6A0GZT7</accession>
<organism evidence="12">
    <name type="scientific">Hyalella azteca</name>
    <name type="common">Amphipod</name>
    <dbReference type="NCBI Taxonomy" id="294128"/>
    <lineage>
        <taxon>Eukaryota</taxon>
        <taxon>Metazoa</taxon>
        <taxon>Ecdysozoa</taxon>
        <taxon>Arthropoda</taxon>
        <taxon>Crustacea</taxon>
        <taxon>Multicrustacea</taxon>
        <taxon>Malacostraca</taxon>
        <taxon>Eumalacostraca</taxon>
        <taxon>Peracarida</taxon>
        <taxon>Amphipoda</taxon>
        <taxon>Senticaudata</taxon>
        <taxon>Talitrida</taxon>
        <taxon>Talitroidea</taxon>
        <taxon>Hyalellidae</taxon>
        <taxon>Hyalella</taxon>
    </lineage>
</organism>
<dbReference type="GO" id="GO:0016342">
    <property type="term" value="C:catenin complex"/>
    <property type="evidence" value="ECO:0007669"/>
    <property type="project" value="TreeGrafter"/>
</dbReference>
<feature type="domain" description="Laminin G" evidence="9">
    <location>
        <begin position="360"/>
        <end position="555"/>
    </location>
</feature>
<reference evidence="12" key="3">
    <citation type="submission" date="2019-06" db="EMBL/GenBank/DDBJ databases">
        <authorList>
            <person name="Poynton C."/>
            <person name="Hasenbein S."/>
            <person name="Benoit J.B."/>
            <person name="Sepulveda M.S."/>
            <person name="Poelchau M.F."/>
            <person name="Murali S.C."/>
            <person name="Chen S."/>
            <person name="Glastad K.M."/>
            <person name="Werren J.H."/>
            <person name="Vineis J.H."/>
            <person name="Bowen J.L."/>
            <person name="Friedrich M."/>
            <person name="Jones J."/>
            <person name="Robertson H.M."/>
            <person name="Feyereisen R."/>
            <person name="Mechler-Hickson A."/>
            <person name="Mathers N."/>
            <person name="Lee C.E."/>
            <person name="Colbourne J.K."/>
            <person name="Biales A."/>
            <person name="Johnston J.S."/>
            <person name="Wellborn G.A."/>
            <person name="Rosendale A.J."/>
            <person name="Cridge A.G."/>
            <person name="Munoz-Torres M.C."/>
            <person name="Bain P.A."/>
            <person name="Manny A.R."/>
            <person name="Major K.M."/>
            <person name="Lambert F.N."/>
            <person name="Vulpe C.D."/>
            <person name="Tuck P."/>
            <person name="Blalock B.J."/>
            <person name="Lin Y.-Y."/>
            <person name="Smith M.E."/>
            <person name="Ochoa-Acuna H."/>
            <person name="Chen M.-J.M."/>
            <person name="Childers C.P."/>
            <person name="Qu J."/>
            <person name="Dugan S."/>
            <person name="Lee S.L."/>
            <person name="Chao H."/>
            <person name="Dinh H."/>
            <person name="Han Y."/>
            <person name="Doddapaneni H."/>
            <person name="Worley K.C."/>
            <person name="Muzny D.M."/>
            <person name="Gibbs R.A."/>
            <person name="Richards S."/>
        </authorList>
    </citation>
    <scope>NUCLEOTIDE SEQUENCE</scope>
    <source>
        <strain evidence="12">HAZT.00-mixed</strain>
        <tissue evidence="12">Whole organism</tissue>
    </source>
</reference>
<dbReference type="SMART" id="SM00282">
    <property type="entry name" value="LamG"/>
    <property type="match status" value="1"/>
</dbReference>
<dbReference type="Proteomes" id="UP000711488">
    <property type="component" value="Unassembled WGS sequence"/>
</dbReference>
<dbReference type="PROSITE" id="PS50025">
    <property type="entry name" value="LAM_G_DOMAIN"/>
    <property type="match status" value="1"/>
</dbReference>
<evidence type="ECO:0000256" key="4">
    <source>
        <dbReference type="ARBA" id="ARBA00023136"/>
    </source>
</evidence>
<keyword evidence="7" id="KW-0245">EGF-like domain</keyword>
<dbReference type="SUPFAM" id="SSF49313">
    <property type="entry name" value="Cadherin-like"/>
    <property type="match status" value="2"/>
</dbReference>
<dbReference type="InterPro" id="IPR015919">
    <property type="entry name" value="Cadherin-like_sf"/>
</dbReference>
<evidence type="ECO:0000256" key="2">
    <source>
        <dbReference type="ARBA" id="ARBA00022737"/>
    </source>
</evidence>
<evidence type="ECO:0000259" key="9">
    <source>
        <dbReference type="PROSITE" id="PS50025"/>
    </source>
</evidence>
<evidence type="ECO:0000256" key="3">
    <source>
        <dbReference type="ARBA" id="ARBA00022837"/>
    </source>
</evidence>
<dbReference type="GO" id="GO:0005509">
    <property type="term" value="F:calcium ion binding"/>
    <property type="evidence" value="ECO:0007669"/>
    <property type="project" value="UniProtKB-UniRule"/>
</dbReference>
<feature type="domain" description="Cadherin" evidence="11">
    <location>
        <begin position="43"/>
        <end position="88"/>
    </location>
</feature>
<reference evidence="12" key="1">
    <citation type="submission" date="2014-08" db="EMBL/GenBank/DDBJ databases">
        <authorList>
            <person name="Murali S."/>
            <person name="Richards S."/>
            <person name="Bandaranaike D."/>
            <person name="Bellair M."/>
            <person name="Blankenburg K."/>
            <person name="Chao H."/>
            <person name="Dinh H."/>
            <person name="Doddapaneni H."/>
            <person name="Dugan-Rocha S."/>
            <person name="Elkadiri S."/>
            <person name="Gnanaolivu R."/>
            <person name="Hughes D."/>
            <person name="Lee S."/>
            <person name="Li M."/>
            <person name="Ming W."/>
            <person name="Munidasa M."/>
            <person name="Muniz J."/>
            <person name="Nguyen L."/>
            <person name="Osuji N."/>
            <person name="Pu L.-L."/>
            <person name="Puazo M."/>
            <person name="Skinner E."/>
            <person name="Qu C."/>
            <person name="Quiroz J."/>
            <person name="Raj R."/>
            <person name="Weissenberger G."/>
            <person name="Xin Y."/>
            <person name="Zou X."/>
            <person name="Han Y."/>
            <person name="Worley K."/>
            <person name="Muzny D."/>
            <person name="Gibbs R."/>
        </authorList>
    </citation>
    <scope>NUCLEOTIDE SEQUENCE</scope>
    <source>
        <strain evidence="12">HAZT.00-mixed</strain>
        <tissue evidence="12">Whole organism</tissue>
    </source>
</reference>
<comment type="subcellular location">
    <subcellularLocation>
        <location evidence="1">Membrane</location>
    </subcellularLocation>
</comment>
<feature type="transmembrane region" description="Helical" evidence="8">
    <location>
        <begin position="571"/>
        <end position="592"/>
    </location>
</feature>
<dbReference type="InterPro" id="IPR039808">
    <property type="entry name" value="Cadherin"/>
</dbReference>
<dbReference type="GO" id="GO:0007163">
    <property type="term" value="P:establishment or maintenance of cell polarity"/>
    <property type="evidence" value="ECO:0007669"/>
    <property type="project" value="UniProtKB-ARBA"/>
</dbReference>
<evidence type="ECO:0000259" key="11">
    <source>
        <dbReference type="PROSITE" id="PS50268"/>
    </source>
</evidence>
<dbReference type="InterPro" id="IPR001791">
    <property type="entry name" value="Laminin_G"/>
</dbReference>
<dbReference type="InterPro" id="IPR056370">
    <property type="entry name" value="Shg-like_Ig-like"/>
</dbReference>
<keyword evidence="8" id="KW-1133">Transmembrane helix</keyword>